<feature type="non-terminal residue" evidence="1">
    <location>
        <position position="1"/>
    </location>
</feature>
<evidence type="ECO:0000313" key="1">
    <source>
        <dbReference type="EMBL" id="GBP47918.1"/>
    </source>
</evidence>
<proteinExistence type="predicted"/>
<sequence length="162" mass="18193">PIAQSRASYSVAFGELEAPPAVYGAKFVERGSIVYLKPFVHIFEKAKSRIYTFYRIIRVTGRRGAEQLAAHNQCSLPTKLSKAIKRVLNRRVGHPRVRLMPRIKARAPLLFQTGERGHAWPSCDGSKPACIVSRPLVAHLRARHCACSLKRARLRRDANPSL</sequence>
<dbReference type="AlphaFoldDB" id="A0A4C1W959"/>
<reference evidence="1 2" key="1">
    <citation type="journal article" date="2019" name="Commun. Biol.">
        <title>The bagworm genome reveals a unique fibroin gene that provides high tensile strength.</title>
        <authorList>
            <person name="Kono N."/>
            <person name="Nakamura H."/>
            <person name="Ohtoshi R."/>
            <person name="Tomita M."/>
            <person name="Numata K."/>
            <person name="Arakawa K."/>
        </authorList>
    </citation>
    <scope>NUCLEOTIDE SEQUENCE [LARGE SCALE GENOMIC DNA]</scope>
</reference>
<organism evidence="1 2">
    <name type="scientific">Eumeta variegata</name>
    <name type="common">Bagworm moth</name>
    <name type="synonym">Eumeta japonica</name>
    <dbReference type="NCBI Taxonomy" id="151549"/>
    <lineage>
        <taxon>Eukaryota</taxon>
        <taxon>Metazoa</taxon>
        <taxon>Ecdysozoa</taxon>
        <taxon>Arthropoda</taxon>
        <taxon>Hexapoda</taxon>
        <taxon>Insecta</taxon>
        <taxon>Pterygota</taxon>
        <taxon>Neoptera</taxon>
        <taxon>Endopterygota</taxon>
        <taxon>Lepidoptera</taxon>
        <taxon>Glossata</taxon>
        <taxon>Ditrysia</taxon>
        <taxon>Tineoidea</taxon>
        <taxon>Psychidae</taxon>
        <taxon>Oiketicinae</taxon>
        <taxon>Eumeta</taxon>
    </lineage>
</organism>
<evidence type="ECO:0000313" key="2">
    <source>
        <dbReference type="Proteomes" id="UP000299102"/>
    </source>
</evidence>
<gene>
    <name evidence="1" type="ORF">EVAR_33635_1</name>
</gene>
<dbReference type="Proteomes" id="UP000299102">
    <property type="component" value="Unassembled WGS sequence"/>
</dbReference>
<accession>A0A4C1W959</accession>
<keyword evidence="2" id="KW-1185">Reference proteome</keyword>
<comment type="caution">
    <text evidence="1">The sequence shown here is derived from an EMBL/GenBank/DDBJ whole genome shotgun (WGS) entry which is preliminary data.</text>
</comment>
<protein>
    <submittedName>
        <fullName evidence="1">Uncharacterized protein</fullName>
    </submittedName>
</protein>
<name>A0A4C1W959_EUMVA</name>
<dbReference type="EMBL" id="BGZK01000512">
    <property type="protein sequence ID" value="GBP47918.1"/>
    <property type="molecule type" value="Genomic_DNA"/>
</dbReference>